<gene>
    <name evidence="1" type="ORF">DAPPUDRAFT_255518</name>
</gene>
<name>E9H9D2_DAPPU</name>
<dbReference type="AlphaFoldDB" id="E9H9D2"/>
<dbReference type="HOGENOM" id="CLU_2673631_0_0_1"/>
<dbReference type="EMBL" id="GL732608">
    <property type="protein sequence ID" value="EFX71676.1"/>
    <property type="molecule type" value="Genomic_DNA"/>
</dbReference>
<reference evidence="1 2" key="1">
    <citation type="journal article" date="2011" name="Science">
        <title>The ecoresponsive genome of Daphnia pulex.</title>
        <authorList>
            <person name="Colbourne J.K."/>
            <person name="Pfrender M.E."/>
            <person name="Gilbert D."/>
            <person name="Thomas W.K."/>
            <person name="Tucker A."/>
            <person name="Oakley T.H."/>
            <person name="Tokishita S."/>
            <person name="Aerts A."/>
            <person name="Arnold G.J."/>
            <person name="Basu M.K."/>
            <person name="Bauer D.J."/>
            <person name="Caceres C.E."/>
            <person name="Carmel L."/>
            <person name="Casola C."/>
            <person name="Choi J.H."/>
            <person name="Detter J.C."/>
            <person name="Dong Q."/>
            <person name="Dusheyko S."/>
            <person name="Eads B.D."/>
            <person name="Frohlich T."/>
            <person name="Geiler-Samerotte K.A."/>
            <person name="Gerlach D."/>
            <person name="Hatcher P."/>
            <person name="Jogdeo S."/>
            <person name="Krijgsveld J."/>
            <person name="Kriventseva E.V."/>
            <person name="Kultz D."/>
            <person name="Laforsch C."/>
            <person name="Lindquist E."/>
            <person name="Lopez J."/>
            <person name="Manak J.R."/>
            <person name="Muller J."/>
            <person name="Pangilinan J."/>
            <person name="Patwardhan R.P."/>
            <person name="Pitluck S."/>
            <person name="Pritham E.J."/>
            <person name="Rechtsteiner A."/>
            <person name="Rho M."/>
            <person name="Rogozin I.B."/>
            <person name="Sakarya O."/>
            <person name="Salamov A."/>
            <person name="Schaack S."/>
            <person name="Shapiro H."/>
            <person name="Shiga Y."/>
            <person name="Skalitzky C."/>
            <person name="Smith Z."/>
            <person name="Souvorov A."/>
            <person name="Sung W."/>
            <person name="Tang Z."/>
            <person name="Tsuchiya D."/>
            <person name="Tu H."/>
            <person name="Vos H."/>
            <person name="Wang M."/>
            <person name="Wolf Y.I."/>
            <person name="Yamagata H."/>
            <person name="Yamada T."/>
            <person name="Ye Y."/>
            <person name="Shaw J.R."/>
            <person name="Andrews J."/>
            <person name="Crease T.J."/>
            <person name="Tang H."/>
            <person name="Lucas S.M."/>
            <person name="Robertson H.M."/>
            <person name="Bork P."/>
            <person name="Koonin E.V."/>
            <person name="Zdobnov E.M."/>
            <person name="Grigoriev I.V."/>
            <person name="Lynch M."/>
            <person name="Boore J.L."/>
        </authorList>
    </citation>
    <scope>NUCLEOTIDE SEQUENCE [LARGE SCALE GENOMIC DNA]</scope>
</reference>
<dbReference type="KEGG" id="dpx:DAPPUDRAFT_255518"/>
<keyword evidence="2" id="KW-1185">Reference proteome</keyword>
<protein>
    <submittedName>
        <fullName evidence="1">Uncharacterized protein</fullName>
    </submittedName>
</protein>
<dbReference type="InParanoid" id="E9H9D2"/>
<evidence type="ECO:0000313" key="2">
    <source>
        <dbReference type="Proteomes" id="UP000000305"/>
    </source>
</evidence>
<organism evidence="1 2">
    <name type="scientific">Daphnia pulex</name>
    <name type="common">Water flea</name>
    <dbReference type="NCBI Taxonomy" id="6669"/>
    <lineage>
        <taxon>Eukaryota</taxon>
        <taxon>Metazoa</taxon>
        <taxon>Ecdysozoa</taxon>
        <taxon>Arthropoda</taxon>
        <taxon>Crustacea</taxon>
        <taxon>Branchiopoda</taxon>
        <taxon>Diplostraca</taxon>
        <taxon>Cladocera</taxon>
        <taxon>Anomopoda</taxon>
        <taxon>Daphniidae</taxon>
        <taxon>Daphnia</taxon>
    </lineage>
</organism>
<proteinExistence type="predicted"/>
<sequence length="75" mass="8714">MKYVYESYDIDQFIGGVTEYPGLYSAPHSQISSQISQLAEIQKILQQICTVQQYSRHRLLQDVSAINIERTTMMR</sequence>
<dbReference type="Proteomes" id="UP000000305">
    <property type="component" value="Unassembled WGS sequence"/>
</dbReference>
<evidence type="ECO:0000313" key="1">
    <source>
        <dbReference type="EMBL" id="EFX71676.1"/>
    </source>
</evidence>
<accession>E9H9D2</accession>